<evidence type="ECO:0000256" key="1">
    <source>
        <dbReference type="SAM" id="Coils"/>
    </source>
</evidence>
<reference evidence="2 3" key="1">
    <citation type="journal article" date="2021" name="BMC Genomics">
        <title>Datura genome reveals duplications of psychoactive alkaloid biosynthetic genes and high mutation rate following tissue culture.</title>
        <authorList>
            <person name="Rajewski A."/>
            <person name="Carter-House D."/>
            <person name="Stajich J."/>
            <person name="Litt A."/>
        </authorList>
    </citation>
    <scope>NUCLEOTIDE SEQUENCE [LARGE SCALE GENOMIC DNA]</scope>
    <source>
        <strain evidence="2">AR-01</strain>
    </source>
</reference>
<feature type="coiled-coil region" evidence="1">
    <location>
        <begin position="72"/>
        <end position="99"/>
    </location>
</feature>
<protein>
    <submittedName>
        <fullName evidence="2">Uncharacterized protein</fullName>
    </submittedName>
</protein>
<sequence length="151" mass="17549">MEKREQEYQKAVGHLTQELNDTRRCLVDLDGRMEEQIESIQRVVFEQRAQLAGSRLAIKMERGSAYTFDETEKSLLEEIERMDEEIAAMRRKIEQIAESLKALYKVPPPAQKENSEEIERLLHKFADIMKVPENAASVEEDRGVSPEKNKE</sequence>
<evidence type="ECO:0000313" key="2">
    <source>
        <dbReference type="EMBL" id="MCD7464712.1"/>
    </source>
</evidence>
<dbReference type="EMBL" id="JACEIK010000988">
    <property type="protein sequence ID" value="MCD7464712.1"/>
    <property type="molecule type" value="Genomic_DNA"/>
</dbReference>
<evidence type="ECO:0000313" key="3">
    <source>
        <dbReference type="Proteomes" id="UP000823775"/>
    </source>
</evidence>
<gene>
    <name evidence="2" type="ORF">HAX54_053278</name>
</gene>
<accession>A0ABS8T046</accession>
<organism evidence="2 3">
    <name type="scientific">Datura stramonium</name>
    <name type="common">Jimsonweed</name>
    <name type="synonym">Common thornapple</name>
    <dbReference type="NCBI Taxonomy" id="4076"/>
    <lineage>
        <taxon>Eukaryota</taxon>
        <taxon>Viridiplantae</taxon>
        <taxon>Streptophyta</taxon>
        <taxon>Embryophyta</taxon>
        <taxon>Tracheophyta</taxon>
        <taxon>Spermatophyta</taxon>
        <taxon>Magnoliopsida</taxon>
        <taxon>eudicotyledons</taxon>
        <taxon>Gunneridae</taxon>
        <taxon>Pentapetalae</taxon>
        <taxon>asterids</taxon>
        <taxon>lamiids</taxon>
        <taxon>Solanales</taxon>
        <taxon>Solanaceae</taxon>
        <taxon>Solanoideae</taxon>
        <taxon>Datureae</taxon>
        <taxon>Datura</taxon>
    </lineage>
</organism>
<keyword evidence="1" id="KW-0175">Coiled coil</keyword>
<proteinExistence type="predicted"/>
<comment type="caution">
    <text evidence="2">The sequence shown here is derived from an EMBL/GenBank/DDBJ whole genome shotgun (WGS) entry which is preliminary data.</text>
</comment>
<keyword evidence="3" id="KW-1185">Reference proteome</keyword>
<name>A0ABS8T046_DATST</name>
<dbReference type="Proteomes" id="UP000823775">
    <property type="component" value="Unassembled WGS sequence"/>
</dbReference>